<keyword evidence="4" id="KW-1185">Reference proteome</keyword>
<dbReference type="InterPro" id="IPR036514">
    <property type="entry name" value="SGNH_hydro_sf"/>
</dbReference>
<evidence type="ECO:0000256" key="1">
    <source>
        <dbReference type="SAM" id="SignalP"/>
    </source>
</evidence>
<dbReference type="CDD" id="cd01832">
    <property type="entry name" value="SGNH_hydrolase_like_1"/>
    <property type="match status" value="1"/>
</dbReference>
<name>A0A4R5CZX4_9FLAO</name>
<gene>
    <name evidence="3" type="ORF">E0F98_07210</name>
</gene>
<dbReference type="Gene3D" id="3.40.50.1110">
    <property type="entry name" value="SGNH hydrolase"/>
    <property type="match status" value="1"/>
</dbReference>
<comment type="caution">
    <text evidence="3">The sequence shown here is derived from an EMBL/GenBank/DDBJ whole genome shotgun (WGS) entry which is preliminary data.</text>
</comment>
<organism evidence="3 4">
    <name type="scientific">Flavobacterium hiemivividum</name>
    <dbReference type="NCBI Taxonomy" id="2541734"/>
    <lineage>
        <taxon>Bacteria</taxon>
        <taxon>Pseudomonadati</taxon>
        <taxon>Bacteroidota</taxon>
        <taxon>Flavobacteriia</taxon>
        <taxon>Flavobacteriales</taxon>
        <taxon>Flavobacteriaceae</taxon>
        <taxon>Flavobacterium</taxon>
    </lineage>
</organism>
<dbReference type="SUPFAM" id="SSF52266">
    <property type="entry name" value="SGNH hydrolase"/>
    <property type="match status" value="1"/>
</dbReference>
<evidence type="ECO:0000313" key="3">
    <source>
        <dbReference type="EMBL" id="TDE05120.1"/>
    </source>
</evidence>
<evidence type="ECO:0000313" key="4">
    <source>
        <dbReference type="Proteomes" id="UP000294597"/>
    </source>
</evidence>
<dbReference type="PROSITE" id="PS51257">
    <property type="entry name" value="PROKAR_LIPOPROTEIN"/>
    <property type="match status" value="1"/>
</dbReference>
<feature type="signal peptide" evidence="1">
    <location>
        <begin position="1"/>
        <end position="28"/>
    </location>
</feature>
<keyword evidence="3" id="KW-0378">Hydrolase</keyword>
<dbReference type="EMBL" id="SMFO01000003">
    <property type="protein sequence ID" value="TDE05120.1"/>
    <property type="molecule type" value="Genomic_DNA"/>
</dbReference>
<evidence type="ECO:0000259" key="2">
    <source>
        <dbReference type="Pfam" id="PF13472"/>
    </source>
</evidence>
<dbReference type="Proteomes" id="UP000294597">
    <property type="component" value="Unassembled WGS sequence"/>
</dbReference>
<feature type="chain" id="PRO_5020827242" evidence="1">
    <location>
        <begin position="29"/>
        <end position="257"/>
    </location>
</feature>
<feature type="domain" description="SGNH hydrolase-type esterase" evidence="2">
    <location>
        <begin position="61"/>
        <end position="242"/>
    </location>
</feature>
<accession>A0A4R5CZX4</accession>
<dbReference type="AlphaFoldDB" id="A0A4R5CZX4"/>
<dbReference type="InterPro" id="IPR013830">
    <property type="entry name" value="SGNH_hydro"/>
</dbReference>
<dbReference type="GO" id="GO:0016788">
    <property type="term" value="F:hydrolase activity, acting on ester bonds"/>
    <property type="evidence" value="ECO:0007669"/>
    <property type="project" value="UniProtKB-ARBA"/>
</dbReference>
<keyword evidence="1" id="KW-0732">Signal</keyword>
<sequence>MKNQIKITIVAILGVFIVSCSTESPVTATVVPPTSQQSTTDSAPEAIPMIQTRDNQIRYLALGDSYTIGQSVCQSCRFPVQLQQSLENTNTKNSFSLKIIAQTGWTTSDLISAINSQNLISDYDLVTLLIGVNNQYQRRPFSLFEKEFPELVNKSIALAKGNKTNLIVVSIPDYAYTPFGQGSSSPATISAEIDNYNTFAKNYCEARNIRFINITDITRKGLTNKSLVTNDGLHPSEEAYRLFVERIAPKAAASLNK</sequence>
<dbReference type="Pfam" id="PF13472">
    <property type="entry name" value="Lipase_GDSL_2"/>
    <property type="match status" value="1"/>
</dbReference>
<dbReference type="RefSeq" id="WP_132109969.1">
    <property type="nucleotide sequence ID" value="NZ_SMFO01000003.1"/>
</dbReference>
<reference evidence="3 4" key="1">
    <citation type="submission" date="2019-03" db="EMBL/GenBank/DDBJ databases">
        <title>Flavobacterium TSA-D2 sp. nov., isolated from arctic soil.</title>
        <authorList>
            <person name="Chaudhary D.K."/>
        </authorList>
    </citation>
    <scope>NUCLEOTIDE SEQUENCE [LARGE SCALE GENOMIC DNA]</scope>
    <source>
        <strain evidence="3 4">TSA-D2</strain>
    </source>
</reference>
<protein>
    <submittedName>
        <fullName evidence="3">SGNH/GDSL hydrolase family protein</fullName>
    </submittedName>
</protein>
<proteinExistence type="predicted"/>